<dbReference type="Proteomes" id="UP000265515">
    <property type="component" value="Unassembled WGS sequence"/>
</dbReference>
<accession>A0A388LJL8</accession>
<evidence type="ECO:0000313" key="2">
    <source>
        <dbReference type="Proteomes" id="UP000265515"/>
    </source>
</evidence>
<comment type="caution">
    <text evidence="1">The sequence shown here is derived from an EMBL/GenBank/DDBJ whole genome shotgun (WGS) entry which is preliminary data.</text>
</comment>
<gene>
    <name evidence="1" type="ORF">CBR_g34893</name>
</gene>
<protein>
    <submittedName>
        <fullName evidence="1">Uncharacterized protein</fullName>
    </submittedName>
</protein>
<keyword evidence="2" id="KW-1185">Reference proteome</keyword>
<name>A0A388LJL8_CHABU</name>
<dbReference type="Gramene" id="GBG82516">
    <property type="protein sequence ID" value="GBG82516"/>
    <property type="gene ID" value="CBR_g34893"/>
</dbReference>
<organism evidence="1 2">
    <name type="scientific">Chara braunii</name>
    <name type="common">Braun's stonewort</name>
    <dbReference type="NCBI Taxonomy" id="69332"/>
    <lineage>
        <taxon>Eukaryota</taxon>
        <taxon>Viridiplantae</taxon>
        <taxon>Streptophyta</taxon>
        <taxon>Charophyceae</taxon>
        <taxon>Charales</taxon>
        <taxon>Characeae</taxon>
        <taxon>Chara</taxon>
    </lineage>
</organism>
<dbReference type="AlphaFoldDB" id="A0A388LJL8"/>
<reference evidence="1 2" key="1">
    <citation type="journal article" date="2018" name="Cell">
        <title>The Chara Genome: Secondary Complexity and Implications for Plant Terrestrialization.</title>
        <authorList>
            <person name="Nishiyama T."/>
            <person name="Sakayama H."/>
            <person name="Vries J.D."/>
            <person name="Buschmann H."/>
            <person name="Saint-Marcoux D."/>
            <person name="Ullrich K.K."/>
            <person name="Haas F.B."/>
            <person name="Vanderstraeten L."/>
            <person name="Becker D."/>
            <person name="Lang D."/>
            <person name="Vosolsobe S."/>
            <person name="Rombauts S."/>
            <person name="Wilhelmsson P.K.I."/>
            <person name="Janitza P."/>
            <person name="Kern R."/>
            <person name="Heyl A."/>
            <person name="Rumpler F."/>
            <person name="Villalobos L.I.A.C."/>
            <person name="Clay J.M."/>
            <person name="Skokan R."/>
            <person name="Toyoda A."/>
            <person name="Suzuki Y."/>
            <person name="Kagoshima H."/>
            <person name="Schijlen E."/>
            <person name="Tajeshwar N."/>
            <person name="Catarino B."/>
            <person name="Hetherington A.J."/>
            <person name="Saltykova A."/>
            <person name="Bonnot C."/>
            <person name="Breuninger H."/>
            <person name="Symeonidi A."/>
            <person name="Radhakrishnan G.V."/>
            <person name="Van Nieuwerburgh F."/>
            <person name="Deforce D."/>
            <person name="Chang C."/>
            <person name="Karol K.G."/>
            <person name="Hedrich R."/>
            <person name="Ulvskov P."/>
            <person name="Glockner G."/>
            <person name="Delwiche C.F."/>
            <person name="Petrasek J."/>
            <person name="Van de Peer Y."/>
            <person name="Friml J."/>
            <person name="Beilby M."/>
            <person name="Dolan L."/>
            <person name="Kohara Y."/>
            <person name="Sugano S."/>
            <person name="Fujiyama A."/>
            <person name="Delaux P.-M."/>
            <person name="Quint M."/>
            <person name="TheiBen G."/>
            <person name="Hagemann M."/>
            <person name="Harholt J."/>
            <person name="Dunand C."/>
            <person name="Zachgo S."/>
            <person name="Langdale J."/>
            <person name="Maumus F."/>
            <person name="Straeten D.V.D."/>
            <person name="Gould S.B."/>
            <person name="Rensing S.A."/>
        </authorList>
    </citation>
    <scope>NUCLEOTIDE SEQUENCE [LARGE SCALE GENOMIC DNA]</scope>
    <source>
        <strain evidence="1 2">S276</strain>
    </source>
</reference>
<proteinExistence type="predicted"/>
<evidence type="ECO:0000313" key="1">
    <source>
        <dbReference type="EMBL" id="GBG82516.1"/>
    </source>
</evidence>
<dbReference type="EMBL" id="BFEA01000409">
    <property type="protein sequence ID" value="GBG82516.1"/>
    <property type="molecule type" value="Genomic_DNA"/>
</dbReference>
<sequence>MGLGKRREEAGQRSHLVGDIRISHLVQSMDVREATIAIGKGGEVVGVEGTKSGQEGREKLLMVIAGGDCPCNQALYFNIIEVSPCHAEEENVKAEEGDEGLCNGVGENVTDKAGSVVLMEQGGGERVPSIRKWWVVFDSAEGEVVKGTAG</sequence>